<keyword evidence="3 7" id="KW-0378">Hydrolase</keyword>
<reference evidence="11" key="1">
    <citation type="journal article" date="2015" name="BMC Genomics">
        <title>Combining RNA-seq and proteomic profiling to identify seminal fluid proteins in the migratory grasshopper Melanoplus sanguinipes (F).</title>
        <authorList>
            <person name="Bonilla M.L."/>
            <person name="Todd C."/>
            <person name="Erlandson M."/>
            <person name="Andres J."/>
        </authorList>
    </citation>
    <scope>NUCLEOTIDE SEQUENCE</scope>
</reference>
<dbReference type="GO" id="GO:0016042">
    <property type="term" value="P:lipid catabolic process"/>
    <property type="evidence" value="ECO:0007669"/>
    <property type="project" value="UniProtKB-KW"/>
</dbReference>
<name>A0A0U4C5E4_MELSA</name>
<keyword evidence="5" id="KW-0443">Lipid metabolism</keyword>
<keyword evidence="2 8" id="KW-0732">Signal</keyword>
<feature type="signal peptide" evidence="8">
    <location>
        <begin position="1"/>
        <end position="19"/>
    </location>
</feature>
<evidence type="ECO:0000256" key="2">
    <source>
        <dbReference type="ARBA" id="ARBA00022729"/>
    </source>
</evidence>
<evidence type="ECO:0000256" key="4">
    <source>
        <dbReference type="ARBA" id="ARBA00022963"/>
    </source>
</evidence>
<evidence type="ECO:0000313" key="11">
    <source>
        <dbReference type="EMBL" id="ALX00066.1"/>
    </source>
</evidence>
<proteinExistence type="evidence at transcript level"/>
<evidence type="ECO:0000256" key="8">
    <source>
        <dbReference type="SAM" id="SignalP"/>
    </source>
</evidence>
<dbReference type="InterPro" id="IPR029058">
    <property type="entry name" value="AB_hydrolase_fold"/>
</dbReference>
<dbReference type="AlphaFoldDB" id="A0A0U4C5E4"/>
<dbReference type="InterPro" id="IPR006693">
    <property type="entry name" value="AB_hydrolase_lipase"/>
</dbReference>
<feature type="domain" description="Partial AB-hydrolase lipase" evidence="9">
    <location>
        <begin position="68"/>
        <end position="126"/>
    </location>
</feature>
<dbReference type="InterPro" id="IPR022742">
    <property type="entry name" value="Hydrolase_4"/>
</dbReference>
<dbReference type="Gene3D" id="3.40.50.1820">
    <property type="entry name" value="alpha/beta hydrolase"/>
    <property type="match status" value="1"/>
</dbReference>
<keyword evidence="6" id="KW-0325">Glycoprotein</keyword>
<sequence>MRGTAWLVVVVSAALSVRAEEASEAVDKKDVGVATETTVSDGGEELLDRGLLGGGPRDEDIDLDTPGLVKKYGYPIEKHEVTTKDRYVLTMFRIPFGKKSPLKEGERRPACLLQHGLMNSADDWVIIGPERALAYILADAGYDVWMGNIRGNWYSQKHLDLDPESDEFWQFSWHEHGIYDMPAQIDHVLNATGHEKIYYIGHSMGTTMFYVGMSLKPEYNQKIRAMFSLAPIAFMNHMTSPLFQILAPLTPVAQTILNLIGATKFAPSPELIKLITPTFCQDDAVTELICTNVVFLVCGFDNDQVIDEKMAAISAHLPAGSSIRQFIHYAQGIDKGHFRQYDYGLLENFKRYGQSSPPDYNLANVTAPVVVWR</sequence>
<feature type="chain" id="PRO_5006847686" description="Lipase" evidence="8">
    <location>
        <begin position="20"/>
        <end position="373"/>
    </location>
</feature>
<protein>
    <recommendedName>
        <fullName evidence="7">Lipase</fullName>
    </recommendedName>
</protein>
<dbReference type="PIRSF" id="PIRSF000862">
    <property type="entry name" value="Steryl_ester_lip"/>
    <property type="match status" value="1"/>
</dbReference>
<evidence type="ECO:0000256" key="1">
    <source>
        <dbReference type="ARBA" id="ARBA00010701"/>
    </source>
</evidence>
<comment type="similarity">
    <text evidence="1 7">Belongs to the AB hydrolase superfamily. Lipase family.</text>
</comment>
<evidence type="ECO:0000259" key="10">
    <source>
        <dbReference type="Pfam" id="PF12146"/>
    </source>
</evidence>
<evidence type="ECO:0000256" key="7">
    <source>
        <dbReference type="PIRNR" id="PIRNR000862"/>
    </source>
</evidence>
<dbReference type="PANTHER" id="PTHR11005">
    <property type="entry name" value="LYSOSOMAL ACID LIPASE-RELATED"/>
    <property type="match status" value="1"/>
</dbReference>
<dbReference type="Pfam" id="PF04083">
    <property type="entry name" value="Abhydro_lipase"/>
    <property type="match status" value="1"/>
</dbReference>
<feature type="domain" description="Serine aminopeptidase S33" evidence="10">
    <location>
        <begin position="131"/>
        <end position="250"/>
    </location>
</feature>
<dbReference type="EMBL" id="KU218686">
    <property type="protein sequence ID" value="ALX00066.1"/>
    <property type="molecule type" value="mRNA"/>
</dbReference>
<keyword evidence="4 7" id="KW-0442">Lipid degradation</keyword>
<evidence type="ECO:0000256" key="6">
    <source>
        <dbReference type="ARBA" id="ARBA00023180"/>
    </source>
</evidence>
<evidence type="ECO:0000259" key="9">
    <source>
        <dbReference type="Pfam" id="PF04083"/>
    </source>
</evidence>
<evidence type="ECO:0000256" key="5">
    <source>
        <dbReference type="ARBA" id="ARBA00023098"/>
    </source>
</evidence>
<accession>A0A0U4C5E4</accession>
<organism evidence="11">
    <name type="scientific">Melanoplus sanguinipes</name>
    <name type="common">Migratory grasshopper</name>
    <dbReference type="NCBI Taxonomy" id="65742"/>
    <lineage>
        <taxon>Eukaryota</taxon>
        <taxon>Metazoa</taxon>
        <taxon>Ecdysozoa</taxon>
        <taxon>Arthropoda</taxon>
        <taxon>Hexapoda</taxon>
        <taxon>Insecta</taxon>
        <taxon>Pterygota</taxon>
        <taxon>Neoptera</taxon>
        <taxon>Polyneoptera</taxon>
        <taxon>Orthoptera</taxon>
        <taxon>Caelifera</taxon>
        <taxon>Acrididea</taxon>
        <taxon>Acridomorpha</taxon>
        <taxon>Acridoidea</taxon>
        <taxon>Acrididae</taxon>
        <taxon>Melanoplinae</taxon>
        <taxon>Melanoplini</taxon>
        <taxon>Melanoplus</taxon>
    </lineage>
</organism>
<dbReference type="SUPFAM" id="SSF53474">
    <property type="entry name" value="alpha/beta-Hydrolases"/>
    <property type="match status" value="1"/>
</dbReference>
<evidence type="ECO:0000256" key="3">
    <source>
        <dbReference type="ARBA" id="ARBA00022801"/>
    </source>
</evidence>
<dbReference type="FunFam" id="3.40.50.1820:FF:000057">
    <property type="entry name" value="Lipase"/>
    <property type="match status" value="1"/>
</dbReference>
<dbReference type="InterPro" id="IPR025483">
    <property type="entry name" value="Lipase_euk"/>
</dbReference>
<dbReference type="GO" id="GO:0016788">
    <property type="term" value="F:hydrolase activity, acting on ester bonds"/>
    <property type="evidence" value="ECO:0007669"/>
    <property type="project" value="InterPro"/>
</dbReference>
<dbReference type="Pfam" id="PF12146">
    <property type="entry name" value="Hydrolase_4"/>
    <property type="match status" value="1"/>
</dbReference>
<reference evidence="11" key="2">
    <citation type="submission" date="2015-12" db="EMBL/GenBank/DDBJ databases">
        <authorList>
            <person name="Shamseldin A."/>
            <person name="Moawad H."/>
            <person name="Abd El-Rahim W.M."/>
            <person name="Sadowsky M.J."/>
        </authorList>
    </citation>
    <scope>NUCLEOTIDE SEQUENCE</scope>
</reference>